<evidence type="ECO:0000256" key="3">
    <source>
        <dbReference type="SAM" id="MobiDB-lite"/>
    </source>
</evidence>
<dbReference type="Gene3D" id="1.10.840.10">
    <property type="entry name" value="Ras guanine-nucleotide exchange factors catalytic domain"/>
    <property type="match status" value="1"/>
</dbReference>
<feature type="region of interest" description="Disordered" evidence="3">
    <location>
        <begin position="582"/>
        <end position="612"/>
    </location>
</feature>
<dbReference type="InterPro" id="IPR036964">
    <property type="entry name" value="RASGEF_cat_dom_sf"/>
</dbReference>
<evidence type="ECO:0000256" key="1">
    <source>
        <dbReference type="ARBA" id="ARBA00022658"/>
    </source>
</evidence>
<dbReference type="PANTHER" id="PTHR23113">
    <property type="entry name" value="GUANINE NUCLEOTIDE EXCHANGE FACTOR"/>
    <property type="match status" value="1"/>
</dbReference>
<dbReference type="Pfam" id="PF00617">
    <property type="entry name" value="RasGEF"/>
    <property type="match status" value="1"/>
</dbReference>
<keyword evidence="5" id="KW-1185">Reference proteome</keyword>
<name>A0ABM4M8W5_EQUPR</name>
<evidence type="ECO:0000313" key="5">
    <source>
        <dbReference type="Proteomes" id="UP001652662"/>
    </source>
</evidence>
<feature type="domain" description="Ras-GEF" evidence="4">
    <location>
        <begin position="336"/>
        <end position="568"/>
    </location>
</feature>
<dbReference type="Gene3D" id="1.20.870.10">
    <property type="entry name" value="Son of sevenless (SoS) protein Chain: S domain 1"/>
    <property type="match status" value="1"/>
</dbReference>
<evidence type="ECO:0000313" key="6">
    <source>
        <dbReference type="RefSeq" id="XP_070449139.1"/>
    </source>
</evidence>
<dbReference type="InterPro" id="IPR008937">
    <property type="entry name" value="Ras-like_GEF"/>
</dbReference>
<dbReference type="InterPro" id="IPR001895">
    <property type="entry name" value="RASGEF_cat_dom"/>
</dbReference>
<reference evidence="6" key="1">
    <citation type="submission" date="2025-08" db="UniProtKB">
        <authorList>
            <consortium name="RefSeq"/>
        </authorList>
    </citation>
    <scope>IDENTIFICATION</scope>
    <source>
        <tissue evidence="6">Blood</tissue>
    </source>
</reference>
<proteinExistence type="predicted"/>
<organism evidence="5 6">
    <name type="scientific">Equus przewalskii</name>
    <name type="common">Przewalski's horse</name>
    <name type="synonym">Equus caballus przewalskii</name>
    <dbReference type="NCBI Taxonomy" id="9798"/>
    <lineage>
        <taxon>Eukaryota</taxon>
        <taxon>Metazoa</taxon>
        <taxon>Chordata</taxon>
        <taxon>Craniata</taxon>
        <taxon>Vertebrata</taxon>
        <taxon>Euteleostomi</taxon>
        <taxon>Mammalia</taxon>
        <taxon>Eutheria</taxon>
        <taxon>Laurasiatheria</taxon>
        <taxon>Perissodactyla</taxon>
        <taxon>Equidae</taxon>
        <taxon>Equus</taxon>
    </lineage>
</organism>
<dbReference type="GeneID" id="103545303"/>
<feature type="compositionally biased region" description="Low complexity" evidence="3">
    <location>
        <begin position="281"/>
        <end position="290"/>
    </location>
</feature>
<sequence>MFSCCLPSCGGSGFRKAKKKSLFSHYRHWLGPHLHRLCPFGRRSPQSSTQEVVEELTDGFGYSISLDRDQLHRAIINNQGCSESEDESTLSVTEACRMRALQAGMMQRLSESVLPAFPSRVLCSVITSLCSYSGSSTAHQVLDQLFPRSHLPSIPGDALIPFGTHGGSLAHCVRDAGGQHHLPNAIYFLLGTWLGQGQDCREPLQFPCWTLQLATLHVSFGGSHVEGHAYLLPGHLEHLKAIEAKQKEPAPKLLPHPEPEPEPEPAPGLEPSPAPAPPPVAELEPASPASDPTGLEEGAPLASAPVPAPELEPTGPWAVTTENQLREEKLNILDFPPRLVAEQLTRMEAELFKKLVPAHCLGSIWSQRDRRDRKFLAPTIRDTVAHTNTLANSVIATCLGALGMTAQDRARMVELWIHVAESPAIKRLKHTWGQVSRERSYTFKKWCRGQQHVSKRLFLKEATTVLATAQRGRHRARERRRQQGVIPSLEMIFSYLELLHDETDYYVEGNVLSCRNEEFKFIKDIEMVQKAANLYTVQPDEHFGAWFQAVEPLSEEASYSLSCQLEPRYQWTRKIRLFFTDRKSHSSSRPGLNTRPPKKSPVVVADDAPETS</sequence>
<dbReference type="PROSITE" id="PS50009">
    <property type="entry name" value="RASGEF_CAT"/>
    <property type="match status" value="1"/>
</dbReference>
<dbReference type="PANTHER" id="PTHR23113:SF35">
    <property type="entry name" value="RAL GUANINE NUCLEOTIDE DISSOCIATION STIMULATOR"/>
    <property type="match status" value="1"/>
</dbReference>
<feature type="region of interest" description="Disordered" evidence="3">
    <location>
        <begin position="251"/>
        <end position="316"/>
    </location>
</feature>
<accession>A0ABM4M8W5</accession>
<evidence type="ECO:0000259" key="4">
    <source>
        <dbReference type="PROSITE" id="PS50009"/>
    </source>
</evidence>
<dbReference type="SMART" id="SM00147">
    <property type="entry name" value="RasGEF"/>
    <property type="match status" value="1"/>
</dbReference>
<dbReference type="Proteomes" id="UP001652662">
    <property type="component" value="Chromosome 25"/>
</dbReference>
<dbReference type="InterPro" id="IPR023578">
    <property type="entry name" value="Ras_GEF_dom_sf"/>
</dbReference>
<evidence type="ECO:0000256" key="2">
    <source>
        <dbReference type="PROSITE-ProRule" id="PRU00168"/>
    </source>
</evidence>
<keyword evidence="1 2" id="KW-0344">Guanine-nucleotide releasing factor</keyword>
<dbReference type="SUPFAM" id="SSF48366">
    <property type="entry name" value="Ras GEF"/>
    <property type="match status" value="1"/>
</dbReference>
<gene>
    <name evidence="6" type="primary">LOC103545303</name>
</gene>
<protein>
    <submittedName>
        <fullName evidence="6">Ral guanine nucleotide dissociation stimulator-like isoform X4</fullName>
    </submittedName>
</protein>
<feature type="compositionally biased region" description="Pro residues" evidence="3">
    <location>
        <begin position="264"/>
        <end position="280"/>
    </location>
</feature>
<dbReference type="RefSeq" id="XP_070449139.1">
    <property type="nucleotide sequence ID" value="XM_070593038.1"/>
</dbReference>